<dbReference type="RefSeq" id="WP_285984789.1">
    <property type="nucleotide sequence ID" value="NZ_JASVDS010000017.1"/>
</dbReference>
<dbReference type="Proteomes" id="UP001238603">
    <property type="component" value="Unassembled WGS sequence"/>
</dbReference>
<feature type="domain" description="Condensation" evidence="1">
    <location>
        <begin position="3"/>
        <end position="400"/>
    </location>
</feature>
<sequence>EDLDGFIQALQQVLDRHDILRSAVHWERLDHPVQLVWRHAPMPLQRLERDPRFASASAQLQARQDARLRRIDVRQAPLLRAFELQEDDGSWLLMLLIHHLVMDQQTILLMQQEVQACLQGQQHRLPPSLPFRNFVALSRREESRRGQEAFFKRLLDGVDEPTLPYGLSEVHGRQQQGRTATRRLETGLSQSLQQQAQALGINSASLFHLAFALVMGRLAQRDDPVFGTVVMGRMQAGQDAQQVLGPFINTLAVRWNVVTGSVREAAKGMHALLLELMRYEQTPLSTAQRCSGVVPPLPLFGGLLNCRRLDQVADAGEEAPSQGVQALTVDSISEYPLTVDVAEQGGALTLAVTVDEPHDPEDVCDLMAQALASLEQALREGGQGALSALPVLPSAQEQRLHDFGQPAQALSAELAQRFDEQGSLHGLIQAQARRSPQALALVDEQGQLSYAELDALTQRLAAHIAPHLAGAKEAKDGQPLVLLCLPR</sequence>
<keyword evidence="3" id="KW-1185">Reference proteome</keyword>
<evidence type="ECO:0000259" key="1">
    <source>
        <dbReference type="Pfam" id="PF00668"/>
    </source>
</evidence>
<protein>
    <submittedName>
        <fullName evidence="2">Condensation domain-containing protein</fullName>
    </submittedName>
</protein>
<dbReference type="PANTHER" id="PTHR45527:SF1">
    <property type="entry name" value="FATTY ACID SYNTHASE"/>
    <property type="match status" value="1"/>
</dbReference>
<comment type="caution">
    <text evidence="2">The sequence shown here is derived from an EMBL/GenBank/DDBJ whole genome shotgun (WGS) entry which is preliminary data.</text>
</comment>
<feature type="non-terminal residue" evidence="2">
    <location>
        <position position="487"/>
    </location>
</feature>
<dbReference type="Pfam" id="PF00668">
    <property type="entry name" value="Condensation"/>
    <property type="match status" value="1"/>
</dbReference>
<dbReference type="InterPro" id="IPR001242">
    <property type="entry name" value="Condensation_dom"/>
</dbReference>
<reference evidence="2 3" key="1">
    <citation type="submission" date="2023-06" db="EMBL/GenBank/DDBJ databases">
        <title>Pelomonas sp. APW6 16S ribosomal RNA gene genome sequencing and assembly.</title>
        <authorList>
            <person name="Woo H."/>
        </authorList>
    </citation>
    <scope>NUCLEOTIDE SEQUENCE [LARGE SCALE GENOMIC DNA]</scope>
    <source>
        <strain evidence="2 3">APW6</strain>
    </source>
</reference>
<evidence type="ECO:0000313" key="3">
    <source>
        <dbReference type="Proteomes" id="UP001238603"/>
    </source>
</evidence>
<dbReference type="SUPFAM" id="SSF52777">
    <property type="entry name" value="CoA-dependent acyltransferases"/>
    <property type="match status" value="2"/>
</dbReference>
<feature type="non-terminal residue" evidence="2">
    <location>
        <position position="1"/>
    </location>
</feature>
<proteinExistence type="predicted"/>
<dbReference type="PANTHER" id="PTHR45527">
    <property type="entry name" value="NONRIBOSOMAL PEPTIDE SYNTHETASE"/>
    <property type="match status" value="1"/>
</dbReference>
<accession>A0ABT7LQJ9</accession>
<dbReference type="SUPFAM" id="SSF56801">
    <property type="entry name" value="Acetyl-CoA synthetase-like"/>
    <property type="match status" value="1"/>
</dbReference>
<organism evidence="2 3">
    <name type="scientific">Roseateles subflavus</name>
    <dbReference type="NCBI Taxonomy" id="3053353"/>
    <lineage>
        <taxon>Bacteria</taxon>
        <taxon>Pseudomonadati</taxon>
        <taxon>Pseudomonadota</taxon>
        <taxon>Betaproteobacteria</taxon>
        <taxon>Burkholderiales</taxon>
        <taxon>Sphaerotilaceae</taxon>
        <taxon>Roseateles</taxon>
    </lineage>
</organism>
<dbReference type="InterPro" id="IPR042099">
    <property type="entry name" value="ANL_N_sf"/>
</dbReference>
<gene>
    <name evidence="2" type="ORF">QRD43_22645</name>
</gene>
<evidence type="ECO:0000313" key="2">
    <source>
        <dbReference type="EMBL" id="MDL5034719.1"/>
    </source>
</evidence>
<name>A0ABT7LQJ9_9BURK</name>
<dbReference type="EMBL" id="JASVDS010000017">
    <property type="protein sequence ID" value="MDL5034719.1"/>
    <property type="molecule type" value="Genomic_DNA"/>
</dbReference>
<dbReference type="InterPro" id="IPR023213">
    <property type="entry name" value="CAT-like_dom_sf"/>
</dbReference>
<dbReference type="Gene3D" id="3.30.559.30">
    <property type="entry name" value="Nonribosomal peptide synthetase, condensation domain"/>
    <property type="match status" value="1"/>
</dbReference>
<dbReference type="Gene3D" id="3.40.50.12780">
    <property type="entry name" value="N-terminal domain of ligase-like"/>
    <property type="match status" value="1"/>
</dbReference>
<dbReference type="Gene3D" id="3.30.559.10">
    <property type="entry name" value="Chloramphenicol acetyltransferase-like domain"/>
    <property type="match status" value="1"/>
</dbReference>